<evidence type="ECO:0000313" key="1">
    <source>
        <dbReference type="EMBL" id="KAK1412021.1"/>
    </source>
</evidence>
<organism evidence="1 2">
    <name type="scientific">Tagetes erecta</name>
    <name type="common">African marigold</name>
    <dbReference type="NCBI Taxonomy" id="13708"/>
    <lineage>
        <taxon>Eukaryota</taxon>
        <taxon>Viridiplantae</taxon>
        <taxon>Streptophyta</taxon>
        <taxon>Embryophyta</taxon>
        <taxon>Tracheophyta</taxon>
        <taxon>Spermatophyta</taxon>
        <taxon>Magnoliopsida</taxon>
        <taxon>eudicotyledons</taxon>
        <taxon>Gunneridae</taxon>
        <taxon>Pentapetalae</taxon>
        <taxon>asterids</taxon>
        <taxon>campanulids</taxon>
        <taxon>Asterales</taxon>
        <taxon>Asteraceae</taxon>
        <taxon>Asteroideae</taxon>
        <taxon>Heliantheae alliance</taxon>
        <taxon>Tageteae</taxon>
        <taxon>Tagetes</taxon>
    </lineage>
</organism>
<reference evidence="1" key="1">
    <citation type="journal article" date="2023" name="bioRxiv">
        <title>Improved chromosome-level genome assembly for marigold (Tagetes erecta).</title>
        <authorList>
            <person name="Jiang F."/>
            <person name="Yuan L."/>
            <person name="Wang S."/>
            <person name="Wang H."/>
            <person name="Xu D."/>
            <person name="Wang A."/>
            <person name="Fan W."/>
        </authorList>
    </citation>
    <scope>NUCLEOTIDE SEQUENCE</scope>
    <source>
        <strain evidence="1">WSJ</strain>
        <tissue evidence="1">Leaf</tissue>
    </source>
</reference>
<dbReference type="EMBL" id="JAUHHV010000009">
    <property type="protein sequence ID" value="KAK1412021.1"/>
    <property type="molecule type" value="Genomic_DNA"/>
</dbReference>
<dbReference type="AlphaFoldDB" id="A0AAD8NKU9"/>
<evidence type="ECO:0000313" key="2">
    <source>
        <dbReference type="Proteomes" id="UP001229421"/>
    </source>
</evidence>
<protein>
    <submittedName>
        <fullName evidence="1">Uncharacterized protein</fullName>
    </submittedName>
</protein>
<dbReference type="Proteomes" id="UP001229421">
    <property type="component" value="Unassembled WGS sequence"/>
</dbReference>
<keyword evidence="2" id="KW-1185">Reference proteome</keyword>
<proteinExistence type="predicted"/>
<name>A0AAD8NKU9_TARER</name>
<accession>A0AAD8NKU9</accession>
<sequence>MLNKQQFTDPGKCCNRNFWRAAAISWIIDNQNPYFDVQHLQTFDVKRLLAALLTTISPMEESFVIVGANVVKLMSSRNELAPNNPSHIN</sequence>
<gene>
    <name evidence="1" type="ORF">QVD17_32958</name>
</gene>
<comment type="caution">
    <text evidence="1">The sequence shown here is derived from an EMBL/GenBank/DDBJ whole genome shotgun (WGS) entry which is preliminary data.</text>
</comment>